<evidence type="ECO:0000313" key="2">
    <source>
        <dbReference type="Proteomes" id="UP000673394"/>
    </source>
</evidence>
<comment type="caution">
    <text evidence="1">The sequence shown here is derived from an EMBL/GenBank/DDBJ whole genome shotgun (WGS) entry which is preliminary data.</text>
</comment>
<reference evidence="1 2" key="1">
    <citation type="submission" date="2021-04" db="EMBL/GenBank/DDBJ databases">
        <title>Paenibacillus sp. DLE-14 whole genome sequence.</title>
        <authorList>
            <person name="Ham Y.J."/>
        </authorList>
    </citation>
    <scope>NUCLEOTIDE SEQUENCE [LARGE SCALE GENOMIC DNA]</scope>
    <source>
        <strain evidence="1 2">DLE-14</strain>
    </source>
</reference>
<accession>A0ABS5CB35</accession>
<name>A0ABS5CB35_9BACL</name>
<protein>
    <recommendedName>
        <fullName evidence="3">DUF2642 domain-containing protein</fullName>
    </recommendedName>
</protein>
<dbReference type="EMBL" id="JAGKSP010000003">
    <property type="protein sequence ID" value="MBP3963030.1"/>
    <property type="molecule type" value="Genomic_DNA"/>
</dbReference>
<evidence type="ECO:0000313" key="1">
    <source>
        <dbReference type="EMBL" id="MBP3963030.1"/>
    </source>
</evidence>
<organism evidence="1 2">
    <name type="scientific">Paenibacillus lignilyticus</name>
    <dbReference type="NCBI Taxonomy" id="1172615"/>
    <lineage>
        <taxon>Bacteria</taxon>
        <taxon>Bacillati</taxon>
        <taxon>Bacillota</taxon>
        <taxon>Bacilli</taxon>
        <taxon>Bacillales</taxon>
        <taxon>Paenibacillaceae</taxon>
        <taxon>Paenibacillus</taxon>
    </lineage>
</organism>
<dbReference type="Proteomes" id="UP000673394">
    <property type="component" value="Unassembled WGS sequence"/>
</dbReference>
<dbReference type="RefSeq" id="WP_210657809.1">
    <property type="nucleotide sequence ID" value="NZ_JAGKSP010000003.1"/>
</dbReference>
<evidence type="ECO:0008006" key="3">
    <source>
        <dbReference type="Google" id="ProtNLM"/>
    </source>
</evidence>
<proteinExistence type="predicted"/>
<keyword evidence="2" id="KW-1185">Reference proteome</keyword>
<gene>
    <name evidence="1" type="ORF">I8J30_10000</name>
</gene>
<sequence>MLTLLNRLRGKFVVLKTASAEEIGGRVIKVNNGIVVLRTLLGTKVFVPLNKIIAVITK</sequence>